<dbReference type="InterPro" id="IPR016292">
    <property type="entry name" value="Epoxide_hydrolase"/>
</dbReference>
<name>A0A8K0SF87_9HYPO</name>
<keyword evidence="5" id="KW-1185">Reference proteome</keyword>
<dbReference type="PIRSF" id="PIRSF001112">
    <property type="entry name" value="Epoxide_hydrolase"/>
    <property type="match status" value="1"/>
</dbReference>
<comment type="similarity">
    <text evidence="1">Belongs to the peptidase S33 family.</text>
</comment>
<dbReference type="Pfam" id="PF06441">
    <property type="entry name" value="EHN"/>
    <property type="match status" value="1"/>
</dbReference>
<reference evidence="4" key="1">
    <citation type="journal article" date="2021" name="Nat. Commun.">
        <title>Genetic determinants of endophytism in the Arabidopsis root mycobiome.</title>
        <authorList>
            <person name="Mesny F."/>
            <person name="Miyauchi S."/>
            <person name="Thiergart T."/>
            <person name="Pickel B."/>
            <person name="Atanasova L."/>
            <person name="Karlsson M."/>
            <person name="Huettel B."/>
            <person name="Barry K.W."/>
            <person name="Haridas S."/>
            <person name="Chen C."/>
            <person name="Bauer D."/>
            <person name="Andreopoulos W."/>
            <person name="Pangilinan J."/>
            <person name="LaButti K."/>
            <person name="Riley R."/>
            <person name="Lipzen A."/>
            <person name="Clum A."/>
            <person name="Drula E."/>
            <person name="Henrissat B."/>
            <person name="Kohler A."/>
            <person name="Grigoriev I.V."/>
            <person name="Martin F.M."/>
            <person name="Hacquard S."/>
        </authorList>
    </citation>
    <scope>NUCLEOTIDE SEQUENCE</scope>
    <source>
        <strain evidence="4">MPI-CAGE-CH-0235</strain>
    </source>
</reference>
<evidence type="ECO:0000313" key="5">
    <source>
        <dbReference type="Proteomes" id="UP000813444"/>
    </source>
</evidence>
<sequence length="339" mass="38210">MAAPYTQFPSAALRHGNPFHACVSDTRLEEFRQLLQLSRIGPTTYEGLQDDRKFGISSQWLGELKKDWMEFDWRQVEAKINSFPNFHLEIQDDGMTYNIHFAALFSERQDAVPILMLHGWPGSFLEFLPILTILKEQFSPSTLPYHIIVPSLPGYAFSSPPPLHRDFRLEDAARILDQVMVDLGFGSGYVVQGGDVGSKIARVLGGVHERVKAVHLNFSIMPDPGSIASSNYNDAEKEGLERAAWFKKLGSAYAFPLALLAWIGEKFLDWTDQDPDSQEILESFPKEIAPVPQAWTATTGNLVFFRQHGRGGNFAPLEHPHVLLTDLRDFVGQVWQEAK</sequence>
<proteinExistence type="inferred from homology"/>
<dbReference type="AlphaFoldDB" id="A0A8K0SF87"/>
<evidence type="ECO:0000259" key="3">
    <source>
        <dbReference type="Pfam" id="PF06441"/>
    </source>
</evidence>
<dbReference type="Proteomes" id="UP000813444">
    <property type="component" value="Unassembled WGS sequence"/>
</dbReference>
<evidence type="ECO:0000313" key="4">
    <source>
        <dbReference type="EMBL" id="KAH7303068.1"/>
    </source>
</evidence>
<keyword evidence="2 4" id="KW-0378">Hydrolase</keyword>
<gene>
    <name evidence="4" type="ORF">B0I35DRAFT_455370</name>
</gene>
<dbReference type="GO" id="GO:0004301">
    <property type="term" value="F:epoxide hydrolase activity"/>
    <property type="evidence" value="ECO:0007669"/>
    <property type="project" value="TreeGrafter"/>
</dbReference>
<dbReference type="InterPro" id="IPR010497">
    <property type="entry name" value="Epoxide_hydro_N"/>
</dbReference>
<dbReference type="SUPFAM" id="SSF53474">
    <property type="entry name" value="alpha/beta-Hydrolases"/>
    <property type="match status" value="1"/>
</dbReference>
<dbReference type="PANTHER" id="PTHR21661:SF39">
    <property type="entry name" value="HYDROLASE, PUTATIVE (AFU_ORTHOLOGUE AFUA_3G08960)-RELATED"/>
    <property type="match status" value="1"/>
</dbReference>
<protein>
    <submittedName>
        <fullName evidence="4">Alpha/Beta hydrolase protein</fullName>
    </submittedName>
</protein>
<accession>A0A8K0SF87</accession>
<dbReference type="PRINTS" id="PR00412">
    <property type="entry name" value="EPOXHYDRLASE"/>
</dbReference>
<comment type="caution">
    <text evidence="4">The sequence shown here is derived from an EMBL/GenBank/DDBJ whole genome shotgun (WGS) entry which is preliminary data.</text>
</comment>
<feature type="domain" description="Epoxide hydrolase N-terminal" evidence="3">
    <location>
        <begin position="17"/>
        <end position="127"/>
    </location>
</feature>
<dbReference type="PANTHER" id="PTHR21661">
    <property type="entry name" value="EPOXIDE HYDROLASE 1-RELATED"/>
    <property type="match status" value="1"/>
</dbReference>
<dbReference type="InterPro" id="IPR029058">
    <property type="entry name" value="AB_hydrolase_fold"/>
</dbReference>
<dbReference type="OrthoDB" id="7130006at2759"/>
<dbReference type="GO" id="GO:0097176">
    <property type="term" value="P:epoxide metabolic process"/>
    <property type="evidence" value="ECO:0007669"/>
    <property type="project" value="TreeGrafter"/>
</dbReference>
<organism evidence="4 5">
    <name type="scientific">Stachybotrys elegans</name>
    <dbReference type="NCBI Taxonomy" id="80388"/>
    <lineage>
        <taxon>Eukaryota</taxon>
        <taxon>Fungi</taxon>
        <taxon>Dikarya</taxon>
        <taxon>Ascomycota</taxon>
        <taxon>Pezizomycotina</taxon>
        <taxon>Sordariomycetes</taxon>
        <taxon>Hypocreomycetidae</taxon>
        <taxon>Hypocreales</taxon>
        <taxon>Stachybotryaceae</taxon>
        <taxon>Stachybotrys</taxon>
    </lineage>
</organism>
<dbReference type="Gene3D" id="3.40.50.1820">
    <property type="entry name" value="alpha/beta hydrolase"/>
    <property type="match status" value="2"/>
</dbReference>
<dbReference type="EMBL" id="JAGPNK010000041">
    <property type="protein sequence ID" value="KAH7303068.1"/>
    <property type="molecule type" value="Genomic_DNA"/>
</dbReference>
<evidence type="ECO:0000256" key="2">
    <source>
        <dbReference type="ARBA" id="ARBA00022801"/>
    </source>
</evidence>
<dbReference type="InterPro" id="IPR000639">
    <property type="entry name" value="Epox_hydrolase-like"/>
</dbReference>
<evidence type="ECO:0000256" key="1">
    <source>
        <dbReference type="ARBA" id="ARBA00010088"/>
    </source>
</evidence>